<evidence type="ECO:0000313" key="1">
    <source>
        <dbReference type="EMBL" id="PZX20283.1"/>
    </source>
</evidence>
<keyword evidence="2" id="KW-1185">Reference proteome</keyword>
<proteinExistence type="predicted"/>
<name>A0A2W7NLA3_9BACT</name>
<comment type="caution">
    <text evidence="1">The sequence shown here is derived from an EMBL/GenBank/DDBJ whole genome shotgun (WGS) entry which is preliminary data.</text>
</comment>
<sequence>MGFKKISLTEYLKLHKKQNPHCNITEVKKQLNQTLKDYQNGIKCTCGNDIWVIGSAFVGNSCFTCIKGESYPTDDYEIDIAMHKRTPVKGRRHIDQIDPMEINGYFDDDGYEINMDLVPKPDLCITCVHEDDPNTEIICNLTRCDDYGNGPFICHDYRNRNA</sequence>
<evidence type="ECO:0000313" key="2">
    <source>
        <dbReference type="Proteomes" id="UP000249239"/>
    </source>
</evidence>
<dbReference type="EMBL" id="QKZK01000002">
    <property type="protein sequence ID" value="PZX20283.1"/>
    <property type="molecule type" value="Genomic_DNA"/>
</dbReference>
<protein>
    <submittedName>
        <fullName evidence="1">Uncharacterized protein</fullName>
    </submittedName>
</protein>
<gene>
    <name evidence="1" type="ORF">LX69_00280</name>
</gene>
<organism evidence="1 2">
    <name type="scientific">Breznakibacter xylanolyticus</name>
    <dbReference type="NCBI Taxonomy" id="990"/>
    <lineage>
        <taxon>Bacteria</taxon>
        <taxon>Pseudomonadati</taxon>
        <taxon>Bacteroidota</taxon>
        <taxon>Bacteroidia</taxon>
        <taxon>Marinilabiliales</taxon>
        <taxon>Marinilabiliaceae</taxon>
        <taxon>Breznakibacter</taxon>
    </lineage>
</organism>
<accession>A0A2W7NLA3</accession>
<dbReference type="AlphaFoldDB" id="A0A2W7NLA3"/>
<reference evidence="1 2" key="1">
    <citation type="submission" date="2018-06" db="EMBL/GenBank/DDBJ databases">
        <title>Genomic Encyclopedia of Archaeal and Bacterial Type Strains, Phase II (KMG-II): from individual species to whole genera.</title>
        <authorList>
            <person name="Goeker M."/>
        </authorList>
    </citation>
    <scope>NUCLEOTIDE SEQUENCE [LARGE SCALE GENOMIC DNA]</scope>
    <source>
        <strain evidence="1 2">DSM 6779</strain>
    </source>
</reference>
<dbReference type="RefSeq" id="WP_111444022.1">
    <property type="nucleotide sequence ID" value="NZ_QKZK01000002.1"/>
</dbReference>
<dbReference type="Proteomes" id="UP000249239">
    <property type="component" value="Unassembled WGS sequence"/>
</dbReference>
<dbReference type="OrthoDB" id="1467222at2"/>